<gene>
    <name evidence="2" type="ORF">PMAYCL1PPCAC_15164</name>
</gene>
<feature type="chain" id="PRO_5042905599" evidence="1">
    <location>
        <begin position="19"/>
        <end position="208"/>
    </location>
</feature>
<proteinExistence type="predicted"/>
<name>A0AAN5HXN5_9BILA</name>
<feature type="signal peptide" evidence="1">
    <location>
        <begin position="1"/>
        <end position="18"/>
    </location>
</feature>
<dbReference type="EMBL" id="BTRK01000004">
    <property type="protein sequence ID" value="GMR44969.1"/>
    <property type="molecule type" value="Genomic_DNA"/>
</dbReference>
<keyword evidence="1" id="KW-0732">Signal</keyword>
<evidence type="ECO:0000256" key="1">
    <source>
        <dbReference type="SAM" id="SignalP"/>
    </source>
</evidence>
<protein>
    <submittedName>
        <fullName evidence="2">Uncharacterized protein</fullName>
    </submittedName>
</protein>
<keyword evidence="3" id="KW-1185">Reference proteome</keyword>
<accession>A0AAN5HXN5</accession>
<evidence type="ECO:0000313" key="2">
    <source>
        <dbReference type="EMBL" id="GMR44969.1"/>
    </source>
</evidence>
<organism evidence="2 3">
    <name type="scientific">Pristionchus mayeri</name>
    <dbReference type="NCBI Taxonomy" id="1317129"/>
    <lineage>
        <taxon>Eukaryota</taxon>
        <taxon>Metazoa</taxon>
        <taxon>Ecdysozoa</taxon>
        <taxon>Nematoda</taxon>
        <taxon>Chromadorea</taxon>
        <taxon>Rhabditida</taxon>
        <taxon>Rhabditina</taxon>
        <taxon>Diplogasteromorpha</taxon>
        <taxon>Diplogasteroidea</taxon>
        <taxon>Neodiplogasteridae</taxon>
        <taxon>Pristionchus</taxon>
    </lineage>
</organism>
<comment type="caution">
    <text evidence="2">The sequence shown here is derived from an EMBL/GenBank/DDBJ whole genome shotgun (WGS) entry which is preliminary data.</text>
</comment>
<dbReference type="PANTHER" id="PTHR34401:SF3">
    <property type="entry name" value="DB DOMAIN-CONTAINING PROTEIN"/>
    <property type="match status" value="1"/>
</dbReference>
<reference evidence="3" key="1">
    <citation type="submission" date="2022-10" db="EMBL/GenBank/DDBJ databases">
        <title>Genome assembly of Pristionchus species.</title>
        <authorList>
            <person name="Yoshida K."/>
            <person name="Sommer R.J."/>
        </authorList>
    </citation>
    <scope>NUCLEOTIDE SEQUENCE [LARGE SCALE GENOMIC DNA]</scope>
    <source>
        <strain evidence="3">RS5460</strain>
    </source>
</reference>
<dbReference type="PANTHER" id="PTHR34401">
    <property type="entry name" value="PROTEIN CBG12388-RELATED"/>
    <property type="match status" value="1"/>
</dbReference>
<sequence>MCMFVVLALLFIGTNAAAEKMQRQCLCTEFNGCYKRMVPDTEACADKCKAHVLKLGGDYAKVKECVMEYKPQVIKAMECVKAAVGDQKVCAAESDAMVPHRFIENLQMAGFREITAMFKRAKLLSEVTKLLAAGRGAAGCMVRCGQNGECLKKKCSLNIPSDNELVEIAKKCAMDNGLDTQAARSVCDCMTNAGIEVFKPLCPRLIVS</sequence>
<dbReference type="AlphaFoldDB" id="A0AAN5HXN5"/>
<dbReference type="Proteomes" id="UP001328107">
    <property type="component" value="Unassembled WGS sequence"/>
</dbReference>
<evidence type="ECO:0000313" key="3">
    <source>
        <dbReference type="Proteomes" id="UP001328107"/>
    </source>
</evidence>